<dbReference type="InterPro" id="IPR036397">
    <property type="entry name" value="RNaseH_sf"/>
</dbReference>
<accession>A0A8J5YUZ4</accession>
<feature type="domain" description="Reverse transcriptase/retrotransposon-derived protein RNase H-like" evidence="1">
    <location>
        <begin position="48"/>
        <end position="135"/>
    </location>
</feature>
<sequence length="377" mass="44022">MDWKPPRNVSEVHSFLRLAGYYRRFVKGFSMIVTPLTRFLQKDVKFEWSEKCQKSFEQLKALLTEALVLVQPEMGKEFVIYSDVSLNGLGCVLMQEGKVIGFASRQLKPHEKNHLTHDLELATIKDLNLRQRRWLELLKDYELVIDYHSRKANVVADALSQKSLFPLRAMNTQLTLSNDGLIVAELKARPLFLQQICKVQKVDNKMLARRAQCDSNPDSEFQVDSDDCLRFRGRICQVKVKHQVPSGLLQPIMIPEWKWDRVTMDFITGLPLSSRKNDAIWVVVDQLTKVAYFIPVRMDFSLDKLVELYISEIVKLHRTDGQFERVIQILEDMLHCCILEFESMWERYLSLIELAYNNSFQSSIKMATYEALYDRKC</sequence>
<dbReference type="Proteomes" id="UP000701853">
    <property type="component" value="Chromosome 9"/>
</dbReference>
<dbReference type="OrthoDB" id="1738613at2759"/>
<dbReference type="InterPro" id="IPR043502">
    <property type="entry name" value="DNA/RNA_pol_sf"/>
</dbReference>
<dbReference type="EMBL" id="JAHUZN010000009">
    <property type="protein sequence ID" value="KAG8483070.1"/>
    <property type="molecule type" value="Genomic_DNA"/>
</dbReference>
<proteinExistence type="predicted"/>
<dbReference type="InterPro" id="IPR043128">
    <property type="entry name" value="Rev_trsase/Diguanyl_cyclase"/>
</dbReference>
<evidence type="ECO:0000313" key="3">
    <source>
        <dbReference type="Proteomes" id="UP000701853"/>
    </source>
</evidence>
<dbReference type="FunFam" id="3.30.70.270:FF:000020">
    <property type="entry name" value="Transposon Tf2-6 polyprotein-like Protein"/>
    <property type="match status" value="1"/>
</dbReference>
<dbReference type="PANTHER" id="PTHR34072:SF59">
    <property type="entry name" value="CCHC-TYPE INTEGRASE"/>
    <property type="match status" value="1"/>
</dbReference>
<dbReference type="Gene3D" id="3.30.420.10">
    <property type="entry name" value="Ribonuclease H-like superfamily/Ribonuclease H"/>
    <property type="match status" value="2"/>
</dbReference>
<dbReference type="InterPro" id="IPR041577">
    <property type="entry name" value="RT_RNaseH_2"/>
</dbReference>
<dbReference type="Gene3D" id="3.30.70.270">
    <property type="match status" value="1"/>
</dbReference>
<dbReference type="PANTHER" id="PTHR34072">
    <property type="entry name" value="ENZYMATIC POLYPROTEIN-RELATED"/>
    <property type="match status" value="1"/>
</dbReference>
<keyword evidence="3" id="KW-1185">Reference proteome</keyword>
<dbReference type="GO" id="GO:0003676">
    <property type="term" value="F:nucleic acid binding"/>
    <property type="evidence" value="ECO:0007669"/>
    <property type="project" value="InterPro"/>
</dbReference>
<organism evidence="2 3">
    <name type="scientific">Gossypium anomalum</name>
    <dbReference type="NCBI Taxonomy" id="47600"/>
    <lineage>
        <taxon>Eukaryota</taxon>
        <taxon>Viridiplantae</taxon>
        <taxon>Streptophyta</taxon>
        <taxon>Embryophyta</taxon>
        <taxon>Tracheophyta</taxon>
        <taxon>Spermatophyta</taxon>
        <taxon>Magnoliopsida</taxon>
        <taxon>eudicotyledons</taxon>
        <taxon>Gunneridae</taxon>
        <taxon>Pentapetalae</taxon>
        <taxon>rosids</taxon>
        <taxon>malvids</taxon>
        <taxon>Malvales</taxon>
        <taxon>Malvaceae</taxon>
        <taxon>Malvoideae</taxon>
        <taxon>Gossypium</taxon>
    </lineage>
</organism>
<dbReference type="InterPro" id="IPR012337">
    <property type="entry name" value="RNaseH-like_sf"/>
</dbReference>
<comment type="caution">
    <text evidence="2">The sequence shown here is derived from an EMBL/GenBank/DDBJ whole genome shotgun (WGS) entry which is preliminary data.</text>
</comment>
<dbReference type="SUPFAM" id="SSF53098">
    <property type="entry name" value="Ribonuclease H-like"/>
    <property type="match status" value="1"/>
</dbReference>
<gene>
    <name evidence="2" type="ORF">CXB51_021933</name>
</gene>
<name>A0A8J5YUZ4_9ROSI</name>
<dbReference type="SUPFAM" id="SSF56672">
    <property type="entry name" value="DNA/RNA polymerases"/>
    <property type="match status" value="1"/>
</dbReference>
<protein>
    <recommendedName>
        <fullName evidence="1">Reverse transcriptase/retrotransposon-derived protein RNase H-like domain-containing protein</fullName>
    </recommendedName>
</protein>
<dbReference type="Pfam" id="PF17919">
    <property type="entry name" value="RT_RNaseH_2"/>
    <property type="match status" value="1"/>
</dbReference>
<evidence type="ECO:0000313" key="2">
    <source>
        <dbReference type="EMBL" id="KAG8483070.1"/>
    </source>
</evidence>
<reference evidence="2 3" key="1">
    <citation type="journal article" date="2021" name="bioRxiv">
        <title>The Gossypium anomalum genome as a resource for cotton improvement and evolutionary analysis of hybrid incompatibility.</title>
        <authorList>
            <person name="Grover C.E."/>
            <person name="Yuan D."/>
            <person name="Arick M.A."/>
            <person name="Miller E.R."/>
            <person name="Hu G."/>
            <person name="Peterson D.G."/>
            <person name="Wendel J.F."/>
            <person name="Udall J.A."/>
        </authorList>
    </citation>
    <scope>NUCLEOTIDE SEQUENCE [LARGE SCALE GENOMIC DNA]</scope>
    <source>
        <strain evidence="2">JFW-Udall</strain>
        <tissue evidence="2">Leaf</tissue>
    </source>
</reference>
<dbReference type="AlphaFoldDB" id="A0A8J5YUZ4"/>
<evidence type="ECO:0000259" key="1">
    <source>
        <dbReference type="Pfam" id="PF17919"/>
    </source>
</evidence>